<name>A0A0F9IUH5_9ZZZZ</name>
<evidence type="ECO:0000259" key="1">
    <source>
        <dbReference type="Pfam" id="PF13392"/>
    </source>
</evidence>
<dbReference type="InterPro" id="IPR044930">
    <property type="entry name" value="Homing_endonuclease_His-Me"/>
</dbReference>
<feature type="domain" description="HNH nuclease" evidence="1">
    <location>
        <begin position="18"/>
        <end position="60"/>
    </location>
</feature>
<sequence>MSQGRYGRVVGAGKNMSAHRYTWIIRNGDIPEEKVICHTCDNGLCININHLFLGTQKDNVHDMIKKGRGRSFFKETNQKGEKNANAKLTKFRVWEIRLFYKRNPMSYQAIANVFKLRSKGHAHAIINKLIWK</sequence>
<dbReference type="InterPro" id="IPR044925">
    <property type="entry name" value="His-Me_finger_sf"/>
</dbReference>
<evidence type="ECO:0000313" key="2">
    <source>
        <dbReference type="EMBL" id="KKM23639.1"/>
    </source>
</evidence>
<gene>
    <name evidence="2" type="ORF">LCGC14_1613240</name>
</gene>
<dbReference type="Pfam" id="PF13392">
    <property type="entry name" value="HNH_3"/>
    <property type="match status" value="1"/>
</dbReference>
<dbReference type="EMBL" id="LAZR01013085">
    <property type="protein sequence ID" value="KKM23639.1"/>
    <property type="molecule type" value="Genomic_DNA"/>
</dbReference>
<dbReference type="SUPFAM" id="SSF54060">
    <property type="entry name" value="His-Me finger endonucleases"/>
    <property type="match status" value="1"/>
</dbReference>
<proteinExistence type="predicted"/>
<protein>
    <recommendedName>
        <fullName evidence="1">HNH nuclease domain-containing protein</fullName>
    </recommendedName>
</protein>
<dbReference type="GO" id="GO:0004519">
    <property type="term" value="F:endonuclease activity"/>
    <property type="evidence" value="ECO:0007669"/>
    <property type="project" value="InterPro"/>
</dbReference>
<comment type="caution">
    <text evidence="2">The sequence shown here is derived from an EMBL/GenBank/DDBJ whole genome shotgun (WGS) entry which is preliminary data.</text>
</comment>
<dbReference type="AlphaFoldDB" id="A0A0F9IUH5"/>
<organism evidence="2">
    <name type="scientific">marine sediment metagenome</name>
    <dbReference type="NCBI Taxonomy" id="412755"/>
    <lineage>
        <taxon>unclassified sequences</taxon>
        <taxon>metagenomes</taxon>
        <taxon>ecological metagenomes</taxon>
    </lineage>
</organism>
<dbReference type="InterPro" id="IPR003615">
    <property type="entry name" value="HNH_nuc"/>
</dbReference>
<reference evidence="2" key="1">
    <citation type="journal article" date="2015" name="Nature">
        <title>Complex archaea that bridge the gap between prokaryotes and eukaryotes.</title>
        <authorList>
            <person name="Spang A."/>
            <person name="Saw J.H."/>
            <person name="Jorgensen S.L."/>
            <person name="Zaremba-Niedzwiedzka K."/>
            <person name="Martijn J."/>
            <person name="Lind A.E."/>
            <person name="van Eijk R."/>
            <person name="Schleper C."/>
            <person name="Guy L."/>
            <person name="Ettema T.J."/>
        </authorList>
    </citation>
    <scope>NUCLEOTIDE SEQUENCE</scope>
</reference>
<accession>A0A0F9IUH5</accession>
<dbReference type="Gene3D" id="3.90.75.10">
    <property type="entry name" value="Homing Intron 3 (I-ppo) Encoded Endonuclease, Chain A"/>
    <property type="match status" value="1"/>
</dbReference>